<dbReference type="PIRSF" id="PIRSF002741">
    <property type="entry name" value="MppA"/>
    <property type="match status" value="1"/>
</dbReference>
<dbReference type="OrthoDB" id="9796817at2"/>
<dbReference type="InterPro" id="IPR000914">
    <property type="entry name" value="SBP_5_dom"/>
</dbReference>
<keyword evidence="2" id="KW-0813">Transport</keyword>
<keyword evidence="5" id="KW-1185">Reference proteome</keyword>
<dbReference type="Pfam" id="PF00496">
    <property type="entry name" value="SBP_bac_5"/>
    <property type="match status" value="1"/>
</dbReference>
<dbReference type="GO" id="GO:0043190">
    <property type="term" value="C:ATP-binding cassette (ABC) transporter complex"/>
    <property type="evidence" value="ECO:0007669"/>
    <property type="project" value="InterPro"/>
</dbReference>
<dbReference type="RefSeq" id="WP_093939685.1">
    <property type="nucleotide sequence ID" value="NZ_CP022521.1"/>
</dbReference>
<accession>A0A221VWD8</accession>
<dbReference type="PANTHER" id="PTHR30290:SF9">
    <property type="entry name" value="OLIGOPEPTIDE-BINDING PROTEIN APPA"/>
    <property type="match status" value="1"/>
</dbReference>
<dbReference type="Proteomes" id="UP000204221">
    <property type="component" value="Chromosome"/>
</dbReference>
<dbReference type="KEGG" id="ahg:AHOG_01010"/>
<name>A0A221VWD8_9PSEU</name>
<dbReference type="EMBL" id="CP022521">
    <property type="protein sequence ID" value="ASO17869.1"/>
    <property type="molecule type" value="Genomic_DNA"/>
</dbReference>
<evidence type="ECO:0000256" key="1">
    <source>
        <dbReference type="ARBA" id="ARBA00005695"/>
    </source>
</evidence>
<evidence type="ECO:0000313" key="5">
    <source>
        <dbReference type="Proteomes" id="UP000204221"/>
    </source>
</evidence>
<dbReference type="InterPro" id="IPR039424">
    <property type="entry name" value="SBP_5"/>
</dbReference>
<gene>
    <name evidence="4" type="primary">dppA1</name>
    <name evidence="4" type="ORF">AHOG_01010</name>
</gene>
<dbReference type="PROSITE" id="PS51257">
    <property type="entry name" value="PROKAR_LIPOPROTEIN"/>
    <property type="match status" value="1"/>
</dbReference>
<dbReference type="GO" id="GO:1904680">
    <property type="term" value="F:peptide transmembrane transporter activity"/>
    <property type="evidence" value="ECO:0007669"/>
    <property type="project" value="TreeGrafter"/>
</dbReference>
<evidence type="ECO:0000256" key="3">
    <source>
        <dbReference type="ARBA" id="ARBA00022729"/>
    </source>
</evidence>
<dbReference type="CDD" id="cd08493">
    <property type="entry name" value="PBP2_DppA_like"/>
    <property type="match status" value="1"/>
</dbReference>
<dbReference type="GO" id="GO:0015833">
    <property type="term" value="P:peptide transport"/>
    <property type="evidence" value="ECO:0007669"/>
    <property type="project" value="TreeGrafter"/>
</dbReference>
<dbReference type="InterPro" id="IPR030678">
    <property type="entry name" value="Peptide/Ni-bd"/>
</dbReference>
<proteinExistence type="inferred from homology"/>
<protein>
    <submittedName>
        <fullName evidence="4">Periplasmic dipeptide transport protein</fullName>
    </submittedName>
</protein>
<dbReference type="SUPFAM" id="SSF53850">
    <property type="entry name" value="Periplasmic binding protein-like II"/>
    <property type="match status" value="1"/>
</dbReference>
<evidence type="ECO:0000256" key="2">
    <source>
        <dbReference type="ARBA" id="ARBA00022448"/>
    </source>
</evidence>
<comment type="similarity">
    <text evidence="1">Belongs to the bacterial solute-binding protein 5 family.</text>
</comment>
<dbReference type="PANTHER" id="PTHR30290">
    <property type="entry name" value="PERIPLASMIC BINDING COMPONENT OF ABC TRANSPORTER"/>
    <property type="match status" value="1"/>
</dbReference>
<dbReference type="Gene3D" id="3.90.76.10">
    <property type="entry name" value="Dipeptide-binding Protein, Domain 1"/>
    <property type="match status" value="1"/>
</dbReference>
<dbReference type="Gene3D" id="3.40.190.10">
    <property type="entry name" value="Periplasmic binding protein-like II"/>
    <property type="match status" value="1"/>
</dbReference>
<dbReference type="AlphaFoldDB" id="A0A221VWD8"/>
<reference evidence="4 5" key="1">
    <citation type="submission" date="2017-07" db="EMBL/GenBank/DDBJ databases">
        <title>Complete genome sequence of Actinoalloteichus hoggarensis DSM 45943, type strain of Actinoalloteichus hoggarensis.</title>
        <authorList>
            <person name="Ruckert C."/>
            <person name="Nouioui I."/>
            <person name="Willmese J."/>
            <person name="van Wezel G."/>
            <person name="Klenk H.-P."/>
            <person name="Kalinowski J."/>
            <person name="Zotchev S.B."/>
        </authorList>
    </citation>
    <scope>NUCLEOTIDE SEQUENCE [LARGE SCALE GENOMIC DNA]</scope>
    <source>
        <strain evidence="4 5">DSM 45943</strain>
    </source>
</reference>
<keyword evidence="3" id="KW-0732">Signal</keyword>
<sequence>MATSRTAQRSRLLRLSAVGLAGALALSACAESERASDGDSNGGTGDTFVFGAAGAPALFDPFYASDGETFRVSRQIFEGLVGFEPGGVDVEPELATDWEASDDGLTWTFNLEEGVTFHDGTPFNAEAVCFNFDRWYNQEGTGQNPAISYYWNNTFGGFSDGESPSLFESCSVEDESTAVIQLTRATGKFPSILGLPSFSMQSPTALEEYDANNVQAEGDSFVFSEYAREHPTGTGPFQFSSYDEGNATIELTRYADYWDADAAAQIEKLIFRIIPDETTRRQELQSGGIDGYDLPNPADYQTLQDGGFQVEIREPFNILYLGISQKENESLRDLRVRQAIAHAIDREELVSSTMPAGAEVATQFYPESVEGYADDVQTYEYDPELAESLLAEAGASDLTVEFNWPTEVTRPYMPNPQTIFNAISEDLEAVGITVEAVSSPWNGGYIEATNQGNAQLFLLGWTGDYNTADNFIGTFFTELEGQFYTGESEGGAELSEALQAADAEPDADARAALYEDINRNMMSDWLPSIPLSHSPPAIVVGPNVEGLITSPLTAEEFNTITVTE</sequence>
<evidence type="ECO:0000313" key="4">
    <source>
        <dbReference type="EMBL" id="ASO17869.1"/>
    </source>
</evidence>
<dbReference type="GO" id="GO:0042597">
    <property type="term" value="C:periplasmic space"/>
    <property type="evidence" value="ECO:0007669"/>
    <property type="project" value="UniProtKB-ARBA"/>
</dbReference>
<organism evidence="4 5">
    <name type="scientific">Actinoalloteichus hoggarensis</name>
    <dbReference type="NCBI Taxonomy" id="1470176"/>
    <lineage>
        <taxon>Bacteria</taxon>
        <taxon>Bacillati</taxon>
        <taxon>Actinomycetota</taxon>
        <taxon>Actinomycetes</taxon>
        <taxon>Pseudonocardiales</taxon>
        <taxon>Pseudonocardiaceae</taxon>
        <taxon>Actinoalloteichus</taxon>
    </lineage>
</organism>
<dbReference type="Gene3D" id="3.10.105.10">
    <property type="entry name" value="Dipeptide-binding Protein, Domain 3"/>
    <property type="match status" value="1"/>
</dbReference>